<gene>
    <name evidence="2" type="ORF">DU000_07640</name>
</gene>
<comment type="caution">
    <text evidence="2">The sequence shown here is derived from an EMBL/GenBank/DDBJ whole genome shotgun (WGS) entry which is preliminary data.</text>
</comment>
<dbReference type="AlphaFoldDB" id="A0A368L4Z7"/>
<organism evidence="2 3">
    <name type="scientific">Parvibium lacunae</name>
    <dbReference type="NCBI Taxonomy" id="1888893"/>
    <lineage>
        <taxon>Bacteria</taxon>
        <taxon>Pseudomonadati</taxon>
        <taxon>Pseudomonadota</taxon>
        <taxon>Betaproteobacteria</taxon>
        <taxon>Burkholderiales</taxon>
        <taxon>Alcaligenaceae</taxon>
        <taxon>Parvibium</taxon>
    </lineage>
</organism>
<keyword evidence="1" id="KW-0812">Transmembrane</keyword>
<keyword evidence="3" id="KW-1185">Reference proteome</keyword>
<feature type="transmembrane region" description="Helical" evidence="1">
    <location>
        <begin position="12"/>
        <end position="34"/>
    </location>
</feature>
<proteinExistence type="predicted"/>
<keyword evidence="1" id="KW-0472">Membrane</keyword>
<dbReference type="EMBL" id="QPGB01000002">
    <property type="protein sequence ID" value="RCS58661.1"/>
    <property type="molecule type" value="Genomic_DNA"/>
</dbReference>
<dbReference type="Proteomes" id="UP000252357">
    <property type="component" value="Unassembled WGS sequence"/>
</dbReference>
<feature type="transmembrane region" description="Helical" evidence="1">
    <location>
        <begin position="90"/>
        <end position="120"/>
    </location>
</feature>
<keyword evidence="1" id="KW-1133">Transmembrane helix</keyword>
<feature type="transmembrane region" description="Helical" evidence="1">
    <location>
        <begin position="54"/>
        <end position="78"/>
    </location>
</feature>
<name>A0A368L4Z7_9BURK</name>
<protein>
    <submittedName>
        <fullName evidence="2">Uncharacterized protein</fullName>
    </submittedName>
</protein>
<evidence type="ECO:0000313" key="3">
    <source>
        <dbReference type="Proteomes" id="UP000252357"/>
    </source>
</evidence>
<reference evidence="2 3" key="1">
    <citation type="journal article" date="2018" name="Int. J. Syst. Evol. Microbiol.">
        <title>Parvibium lacunae gen. nov., sp. nov., a new member of the family Alcaligenaceae isolated from a freshwater pond.</title>
        <authorList>
            <person name="Chen W.M."/>
            <person name="Xie P.B."/>
            <person name="Hsu M.Y."/>
            <person name="Sheu S.Y."/>
        </authorList>
    </citation>
    <scope>NUCLEOTIDE SEQUENCE [LARGE SCALE GENOMIC DNA]</scope>
    <source>
        <strain evidence="2 3">KMB9</strain>
    </source>
</reference>
<sequence>MNGSFKSWQRLFLVCWFYWSLALIAGMIILFSVGHPVLFWLFTGTWEWLPVQKWLHAGLICIPGAMSAALLFIFGNWLDYGGATVAKKIGVGLLVFGASFGIIFIGRKIVSYIVLISFGIST</sequence>
<evidence type="ECO:0000256" key="1">
    <source>
        <dbReference type="SAM" id="Phobius"/>
    </source>
</evidence>
<accession>A0A368L4Z7</accession>
<evidence type="ECO:0000313" key="2">
    <source>
        <dbReference type="EMBL" id="RCS58661.1"/>
    </source>
</evidence>